<keyword evidence="2" id="KW-1185">Reference proteome</keyword>
<protein>
    <submittedName>
        <fullName evidence="1">Uncharacterized protein</fullName>
    </submittedName>
</protein>
<name>A0ABW1X5L3_9ACTN</name>
<proteinExistence type="predicted"/>
<evidence type="ECO:0000313" key="1">
    <source>
        <dbReference type="EMBL" id="MFC6397908.1"/>
    </source>
</evidence>
<accession>A0ABW1X5L3</accession>
<comment type="caution">
    <text evidence="1">The sequence shown here is derived from an EMBL/GenBank/DDBJ whole genome shotgun (WGS) entry which is preliminary data.</text>
</comment>
<sequence>MSTPEDTVARAAAGARSLKPGSWESVEALALLASLTGDRTFLAQAQQAAAGLKGAGTWQAVSSLTLLARAERELG</sequence>
<dbReference type="Proteomes" id="UP001596266">
    <property type="component" value="Unassembled WGS sequence"/>
</dbReference>
<organism evidence="1 2">
    <name type="scientific">Luteococcus sanguinis</name>
    <dbReference type="NCBI Taxonomy" id="174038"/>
    <lineage>
        <taxon>Bacteria</taxon>
        <taxon>Bacillati</taxon>
        <taxon>Actinomycetota</taxon>
        <taxon>Actinomycetes</taxon>
        <taxon>Propionibacteriales</taxon>
        <taxon>Propionibacteriaceae</taxon>
        <taxon>Luteococcus</taxon>
    </lineage>
</organism>
<dbReference type="EMBL" id="JBHSUA010000024">
    <property type="protein sequence ID" value="MFC6397908.1"/>
    <property type="molecule type" value="Genomic_DNA"/>
</dbReference>
<reference evidence="2" key="1">
    <citation type="journal article" date="2019" name="Int. J. Syst. Evol. Microbiol.">
        <title>The Global Catalogue of Microorganisms (GCM) 10K type strain sequencing project: providing services to taxonomists for standard genome sequencing and annotation.</title>
        <authorList>
            <consortium name="The Broad Institute Genomics Platform"/>
            <consortium name="The Broad Institute Genome Sequencing Center for Infectious Disease"/>
            <person name="Wu L."/>
            <person name="Ma J."/>
        </authorList>
    </citation>
    <scope>NUCLEOTIDE SEQUENCE [LARGE SCALE GENOMIC DNA]</scope>
    <source>
        <strain evidence="2">CGMCC 1.15277</strain>
    </source>
</reference>
<evidence type="ECO:0000313" key="2">
    <source>
        <dbReference type="Proteomes" id="UP001596266"/>
    </source>
</evidence>
<gene>
    <name evidence="1" type="ORF">ACFP57_13075</name>
</gene>
<dbReference type="RefSeq" id="WP_343886875.1">
    <property type="nucleotide sequence ID" value="NZ_BAAAKI010000025.1"/>
</dbReference>